<sequence length="183" mass="18356">MLGCLPFLTNGNPEERPERPEGKCCKWLKTVLETGGVECLCQGISMFDGELNVTRVSGLPAACRVEARCDHSVAPGAAPALAPMLAPISGGGPTGAPDASPSGASGISAPTPATSSAPAGAPAASPGGVSGISPPTPAASSASSAHLHLFHLGCLLSCMVVASCFYMSVYHFYEGNPCVCIEL</sequence>
<gene>
    <name evidence="7" type="ORF">Sjap_021324</name>
</gene>
<dbReference type="Proteomes" id="UP001417504">
    <property type="component" value="Unassembled WGS sequence"/>
</dbReference>
<comment type="caution">
    <text evidence="7">The sequence shown here is derived from an EMBL/GenBank/DDBJ whole genome shotgun (WGS) entry which is preliminary data.</text>
</comment>
<dbReference type="Gene3D" id="1.10.110.10">
    <property type="entry name" value="Plant lipid-transfer and hydrophobic proteins"/>
    <property type="match status" value="1"/>
</dbReference>
<feature type="compositionally biased region" description="Low complexity" evidence="5">
    <location>
        <begin position="95"/>
        <end position="135"/>
    </location>
</feature>
<name>A0AAP0EPY4_9MAGN</name>
<dbReference type="InterPro" id="IPR043325">
    <property type="entry name" value="LTSS"/>
</dbReference>
<evidence type="ECO:0000259" key="6">
    <source>
        <dbReference type="Pfam" id="PF14368"/>
    </source>
</evidence>
<dbReference type="CDD" id="cd00010">
    <property type="entry name" value="AAI_LTSS"/>
    <property type="match status" value="1"/>
</dbReference>
<dbReference type="PANTHER" id="PTHR33044">
    <property type="entry name" value="BIFUNCTIONAL INHIBITOR/LIPID-TRANSFER PROTEIN/SEED STORAGE 2S ALBUMIN SUPERFAMILY PROTEIN-RELATED"/>
    <property type="match status" value="1"/>
</dbReference>
<protein>
    <recommendedName>
        <fullName evidence="6">Bifunctional inhibitor/plant lipid transfer protein/seed storage helical domain-containing protein</fullName>
    </recommendedName>
</protein>
<keyword evidence="4" id="KW-0325">Glycoprotein</keyword>
<organism evidence="7 8">
    <name type="scientific">Stephania japonica</name>
    <dbReference type="NCBI Taxonomy" id="461633"/>
    <lineage>
        <taxon>Eukaryota</taxon>
        <taxon>Viridiplantae</taxon>
        <taxon>Streptophyta</taxon>
        <taxon>Embryophyta</taxon>
        <taxon>Tracheophyta</taxon>
        <taxon>Spermatophyta</taxon>
        <taxon>Magnoliopsida</taxon>
        <taxon>Ranunculales</taxon>
        <taxon>Menispermaceae</taxon>
        <taxon>Menispermoideae</taxon>
        <taxon>Cissampelideae</taxon>
        <taxon>Stephania</taxon>
    </lineage>
</organism>
<evidence type="ECO:0000256" key="2">
    <source>
        <dbReference type="ARBA" id="ARBA00022729"/>
    </source>
</evidence>
<dbReference type="SUPFAM" id="SSF47699">
    <property type="entry name" value="Bifunctional inhibitor/lipid-transfer protein/seed storage 2S albumin"/>
    <property type="match status" value="1"/>
</dbReference>
<reference evidence="7 8" key="1">
    <citation type="submission" date="2024-01" db="EMBL/GenBank/DDBJ databases">
        <title>Genome assemblies of Stephania.</title>
        <authorList>
            <person name="Yang L."/>
        </authorList>
    </citation>
    <scope>NUCLEOTIDE SEQUENCE [LARGE SCALE GENOMIC DNA]</scope>
    <source>
        <strain evidence="7">QJT</strain>
        <tissue evidence="7">Leaf</tissue>
    </source>
</reference>
<dbReference type="EMBL" id="JBBNAE010000009">
    <property type="protein sequence ID" value="KAK9095827.1"/>
    <property type="molecule type" value="Genomic_DNA"/>
</dbReference>
<dbReference type="Pfam" id="PF14368">
    <property type="entry name" value="LTP_2"/>
    <property type="match status" value="1"/>
</dbReference>
<evidence type="ECO:0000256" key="4">
    <source>
        <dbReference type="ARBA" id="ARBA00023180"/>
    </source>
</evidence>
<evidence type="ECO:0000313" key="8">
    <source>
        <dbReference type="Proteomes" id="UP001417504"/>
    </source>
</evidence>
<feature type="region of interest" description="Disordered" evidence="5">
    <location>
        <begin position="91"/>
        <end position="135"/>
    </location>
</feature>
<accession>A0AAP0EPY4</accession>
<dbReference type="AlphaFoldDB" id="A0AAP0EPY4"/>
<evidence type="ECO:0000256" key="3">
    <source>
        <dbReference type="ARBA" id="ARBA00023157"/>
    </source>
</evidence>
<keyword evidence="3" id="KW-1015">Disulfide bond</keyword>
<feature type="domain" description="Bifunctional inhibitor/plant lipid transfer protein/seed storage helical" evidence="6">
    <location>
        <begin position="3"/>
        <end position="68"/>
    </location>
</feature>
<evidence type="ECO:0000256" key="5">
    <source>
        <dbReference type="SAM" id="MobiDB-lite"/>
    </source>
</evidence>
<dbReference type="InterPro" id="IPR036312">
    <property type="entry name" value="Bifun_inhib/LTP/seed_sf"/>
</dbReference>
<keyword evidence="8" id="KW-1185">Reference proteome</keyword>
<proteinExistence type="inferred from homology"/>
<keyword evidence="2" id="KW-0732">Signal</keyword>
<evidence type="ECO:0000256" key="1">
    <source>
        <dbReference type="ARBA" id="ARBA00009748"/>
    </source>
</evidence>
<evidence type="ECO:0000313" key="7">
    <source>
        <dbReference type="EMBL" id="KAK9095827.1"/>
    </source>
</evidence>
<dbReference type="InterPro" id="IPR016140">
    <property type="entry name" value="Bifunc_inhib/LTP/seed_store"/>
</dbReference>
<comment type="similarity">
    <text evidence="1">Belongs to the plant LTP family.</text>
</comment>